<feature type="signal peptide" evidence="12">
    <location>
        <begin position="1"/>
        <end position="21"/>
    </location>
</feature>
<evidence type="ECO:0000256" key="7">
    <source>
        <dbReference type="ARBA" id="ARBA00023136"/>
    </source>
</evidence>
<evidence type="ECO:0000256" key="8">
    <source>
        <dbReference type="ARBA" id="ARBA00023170"/>
    </source>
</evidence>
<dbReference type="RefSeq" id="WP_094487334.1">
    <property type="nucleotide sequence ID" value="NZ_NOXX01000222.1"/>
</dbReference>
<dbReference type="InterPro" id="IPR039426">
    <property type="entry name" value="TonB-dep_rcpt-like"/>
</dbReference>
<dbReference type="SUPFAM" id="SSF56935">
    <property type="entry name" value="Porins"/>
    <property type="match status" value="1"/>
</dbReference>
<keyword evidence="8" id="KW-0675">Receptor</keyword>
<evidence type="ECO:0000256" key="1">
    <source>
        <dbReference type="ARBA" id="ARBA00004571"/>
    </source>
</evidence>
<dbReference type="PANTHER" id="PTHR30069">
    <property type="entry name" value="TONB-DEPENDENT OUTER MEMBRANE RECEPTOR"/>
    <property type="match status" value="1"/>
</dbReference>
<evidence type="ECO:0000256" key="3">
    <source>
        <dbReference type="ARBA" id="ARBA00022452"/>
    </source>
</evidence>
<name>A0A255ZGM0_9FLAO</name>
<evidence type="ECO:0000256" key="12">
    <source>
        <dbReference type="SAM" id="SignalP"/>
    </source>
</evidence>
<dbReference type="InterPro" id="IPR000531">
    <property type="entry name" value="Beta-barrel_TonB"/>
</dbReference>
<keyword evidence="5 12" id="KW-0732">Signal</keyword>
<reference evidence="15 16" key="1">
    <citation type="submission" date="2017-07" db="EMBL/GenBank/DDBJ databases">
        <title>Flavobacterium cyanobacteriorum sp. nov., isolated from cyanobacterial aggregates in a eutrophic lake.</title>
        <authorList>
            <person name="Cai H."/>
        </authorList>
    </citation>
    <scope>NUCLEOTIDE SEQUENCE [LARGE SCALE GENOMIC DNA]</scope>
    <source>
        <strain evidence="15 16">TH167</strain>
    </source>
</reference>
<evidence type="ECO:0000313" key="15">
    <source>
        <dbReference type="EMBL" id="OYQ40579.1"/>
    </source>
</evidence>
<keyword evidence="2 10" id="KW-0813">Transport</keyword>
<dbReference type="OrthoDB" id="9762903at2"/>
<dbReference type="Proteomes" id="UP000216035">
    <property type="component" value="Unassembled WGS sequence"/>
</dbReference>
<keyword evidence="16" id="KW-1185">Reference proteome</keyword>
<organism evidence="15 16">
    <name type="scientific">Flavobacterium aurantiibacter</name>
    <dbReference type="NCBI Taxonomy" id="2023067"/>
    <lineage>
        <taxon>Bacteria</taxon>
        <taxon>Pseudomonadati</taxon>
        <taxon>Bacteroidota</taxon>
        <taxon>Flavobacteriia</taxon>
        <taxon>Flavobacteriales</taxon>
        <taxon>Flavobacteriaceae</taxon>
        <taxon>Flavobacterium</taxon>
    </lineage>
</organism>
<evidence type="ECO:0008006" key="17">
    <source>
        <dbReference type="Google" id="ProtNLM"/>
    </source>
</evidence>
<proteinExistence type="inferred from homology"/>
<dbReference type="Pfam" id="PF07715">
    <property type="entry name" value="Plug"/>
    <property type="match status" value="1"/>
</dbReference>
<protein>
    <recommendedName>
        <fullName evidence="17">TonB-dependent receptor</fullName>
    </recommendedName>
</protein>
<keyword evidence="3 10" id="KW-1134">Transmembrane beta strand</keyword>
<keyword evidence="4 10" id="KW-0812">Transmembrane</keyword>
<dbReference type="GO" id="GO:0044718">
    <property type="term" value="P:siderophore transmembrane transport"/>
    <property type="evidence" value="ECO:0007669"/>
    <property type="project" value="TreeGrafter"/>
</dbReference>
<accession>A0A255ZGM0</accession>
<evidence type="ECO:0000256" key="5">
    <source>
        <dbReference type="ARBA" id="ARBA00022729"/>
    </source>
</evidence>
<dbReference type="GO" id="GO:0009279">
    <property type="term" value="C:cell outer membrane"/>
    <property type="evidence" value="ECO:0007669"/>
    <property type="project" value="UniProtKB-SubCell"/>
</dbReference>
<evidence type="ECO:0000256" key="6">
    <source>
        <dbReference type="ARBA" id="ARBA00023077"/>
    </source>
</evidence>
<comment type="similarity">
    <text evidence="10 11">Belongs to the TonB-dependent receptor family.</text>
</comment>
<dbReference type="PANTHER" id="PTHR30069:SF29">
    <property type="entry name" value="HEMOGLOBIN AND HEMOGLOBIN-HAPTOGLOBIN-BINDING PROTEIN 1-RELATED"/>
    <property type="match status" value="1"/>
</dbReference>
<evidence type="ECO:0000313" key="16">
    <source>
        <dbReference type="Proteomes" id="UP000216035"/>
    </source>
</evidence>
<evidence type="ECO:0000256" key="2">
    <source>
        <dbReference type="ARBA" id="ARBA00022448"/>
    </source>
</evidence>
<feature type="domain" description="TonB-dependent receptor plug" evidence="14">
    <location>
        <begin position="60"/>
        <end position="142"/>
    </location>
</feature>
<dbReference type="EMBL" id="NOXX01000222">
    <property type="protein sequence ID" value="OYQ40579.1"/>
    <property type="molecule type" value="Genomic_DNA"/>
</dbReference>
<evidence type="ECO:0000256" key="9">
    <source>
        <dbReference type="ARBA" id="ARBA00023237"/>
    </source>
</evidence>
<dbReference type="PROSITE" id="PS52016">
    <property type="entry name" value="TONB_DEPENDENT_REC_3"/>
    <property type="match status" value="1"/>
</dbReference>
<keyword evidence="7 10" id="KW-0472">Membrane</keyword>
<evidence type="ECO:0000256" key="10">
    <source>
        <dbReference type="PROSITE-ProRule" id="PRU01360"/>
    </source>
</evidence>
<keyword evidence="6 11" id="KW-0798">TonB box</keyword>
<dbReference type="Gene3D" id="2.40.170.20">
    <property type="entry name" value="TonB-dependent receptor, beta-barrel domain"/>
    <property type="match status" value="1"/>
</dbReference>
<dbReference type="InterPro" id="IPR037066">
    <property type="entry name" value="Plug_dom_sf"/>
</dbReference>
<dbReference type="Gene3D" id="2.170.130.10">
    <property type="entry name" value="TonB-dependent receptor, plug domain"/>
    <property type="match status" value="1"/>
</dbReference>
<evidence type="ECO:0000259" key="14">
    <source>
        <dbReference type="Pfam" id="PF07715"/>
    </source>
</evidence>
<feature type="domain" description="TonB-dependent receptor-like beta-barrel" evidence="13">
    <location>
        <begin position="152"/>
        <end position="582"/>
    </location>
</feature>
<dbReference type="InterPro" id="IPR036942">
    <property type="entry name" value="Beta-barrel_TonB_sf"/>
</dbReference>
<evidence type="ECO:0000259" key="13">
    <source>
        <dbReference type="Pfam" id="PF00593"/>
    </source>
</evidence>
<evidence type="ECO:0000256" key="11">
    <source>
        <dbReference type="RuleBase" id="RU003357"/>
    </source>
</evidence>
<dbReference type="InterPro" id="IPR012910">
    <property type="entry name" value="Plug_dom"/>
</dbReference>
<comment type="subcellular location">
    <subcellularLocation>
        <location evidence="1 10">Cell outer membrane</location>
        <topology evidence="1 10">Multi-pass membrane protein</topology>
    </subcellularLocation>
</comment>
<evidence type="ECO:0000256" key="4">
    <source>
        <dbReference type="ARBA" id="ARBA00022692"/>
    </source>
</evidence>
<dbReference type="GO" id="GO:0015344">
    <property type="term" value="F:siderophore uptake transmembrane transporter activity"/>
    <property type="evidence" value="ECO:0007669"/>
    <property type="project" value="TreeGrafter"/>
</dbReference>
<feature type="chain" id="PRO_5013373225" description="TonB-dependent receptor" evidence="12">
    <location>
        <begin position="22"/>
        <end position="608"/>
    </location>
</feature>
<dbReference type="Pfam" id="PF00593">
    <property type="entry name" value="TonB_dep_Rec_b-barrel"/>
    <property type="match status" value="1"/>
</dbReference>
<gene>
    <name evidence="15" type="ORF">CHX27_13750</name>
</gene>
<sequence>MKYKALLACLYLLAYAHVSCAQEAVALQEVVLTDTALRDFSNTHAVSSLADSLPRFANPFLAQILSANSLLYVKENGAGMVASVAFRGTTAAQTAVIWNGIPINSVLLGQVDFNTIQTVNYQEISVRSGGGSTFYGSGAIGGSVHLENNFDLSENKAHQVRYAYGSYNNHNAFAESKFRSGKWTLAGSLFLNDAENDYEFPNRRRRNINGEYQVFSANFRALRKLSERSELRFFNEYVQQYRNFSVVFPTDVKTAYDDLNFRHSAEFVNRRNRIEHLVRVGFLREVYRYYPNTILPDFQSGYAATALARYEFKYQVSKKLRFTSIADVQRIFANGADINRQQRTTLTTALGAAWQPYKSDLIELGLRKEQVSDFESPFLFSLGYKHAFAEAFSARAGVSRNFRAPTFNDLYWNSLGNPSLRAENAWQYELGLQFAKKYWNLSLTAFQNQVSDMIRWVPGASGQFRPENTDEVDITGVEVQGDFRWKFGSSQWAVGSSYAYTKSINANTNLQLVYVPEHKAVFNVKYSYKSFEILYNQQWVSSVETRSDHSGGALDAFSTAAVYLNYKMSRFPVLISLAAQNLYNTAYQTVLSRPMPLRTYQINLTLNL</sequence>
<dbReference type="AlphaFoldDB" id="A0A255ZGM0"/>
<keyword evidence="9 10" id="KW-0998">Cell outer membrane</keyword>
<comment type="caution">
    <text evidence="15">The sequence shown here is derived from an EMBL/GenBank/DDBJ whole genome shotgun (WGS) entry which is preliminary data.</text>
</comment>